<dbReference type="Proteomes" id="UP000623467">
    <property type="component" value="Unassembled WGS sequence"/>
</dbReference>
<evidence type="ECO:0000313" key="2">
    <source>
        <dbReference type="EMBL" id="KAF7339589.1"/>
    </source>
</evidence>
<protein>
    <submittedName>
        <fullName evidence="2">Uncharacterized protein</fullName>
    </submittedName>
</protein>
<dbReference type="OrthoDB" id="2224399at2759"/>
<sequence>MYCKDLEATPGGSGESNVITGSDGKLPNTAHTKPCLNFTTMSVHNLLGVHPSSDALAQYIASLKTMEPEVKSYSDAVYFNYYALGLSLLFVPKNGYKPATGLTRSALRDADLVLEGLDFYNVPKPAPSDPKTKGTSARKAELAFSTFLGIPLTLALAENATDKDGKTLSRPPHFTVEAVTTGKEFVACLGEPARKGGGAGPSSGSIGIWCEWTGDGIMVEFGGDEAKGPQAWERGKDAVWRVISVFPRK</sequence>
<evidence type="ECO:0000256" key="1">
    <source>
        <dbReference type="SAM" id="MobiDB-lite"/>
    </source>
</evidence>
<dbReference type="EMBL" id="JACAZH010000031">
    <property type="protein sequence ID" value="KAF7339589.1"/>
    <property type="molecule type" value="Genomic_DNA"/>
</dbReference>
<evidence type="ECO:0000313" key="3">
    <source>
        <dbReference type="Proteomes" id="UP000623467"/>
    </source>
</evidence>
<reference evidence="2" key="1">
    <citation type="submission" date="2020-05" db="EMBL/GenBank/DDBJ databases">
        <title>Mycena genomes resolve the evolution of fungal bioluminescence.</title>
        <authorList>
            <person name="Tsai I.J."/>
        </authorList>
    </citation>
    <scope>NUCLEOTIDE SEQUENCE</scope>
    <source>
        <strain evidence="2">160909Yilan</strain>
    </source>
</reference>
<feature type="region of interest" description="Disordered" evidence="1">
    <location>
        <begin position="1"/>
        <end position="24"/>
    </location>
</feature>
<keyword evidence="3" id="KW-1185">Reference proteome</keyword>
<gene>
    <name evidence="2" type="ORF">MSAN_02173400</name>
</gene>
<name>A0A8H6XFP7_9AGAR</name>
<dbReference type="AlphaFoldDB" id="A0A8H6XFP7"/>
<proteinExistence type="predicted"/>
<accession>A0A8H6XFP7</accession>
<organism evidence="2 3">
    <name type="scientific">Mycena sanguinolenta</name>
    <dbReference type="NCBI Taxonomy" id="230812"/>
    <lineage>
        <taxon>Eukaryota</taxon>
        <taxon>Fungi</taxon>
        <taxon>Dikarya</taxon>
        <taxon>Basidiomycota</taxon>
        <taxon>Agaricomycotina</taxon>
        <taxon>Agaricomycetes</taxon>
        <taxon>Agaricomycetidae</taxon>
        <taxon>Agaricales</taxon>
        <taxon>Marasmiineae</taxon>
        <taxon>Mycenaceae</taxon>
        <taxon>Mycena</taxon>
    </lineage>
</organism>
<comment type="caution">
    <text evidence="2">The sequence shown here is derived from an EMBL/GenBank/DDBJ whole genome shotgun (WGS) entry which is preliminary data.</text>
</comment>